<dbReference type="OrthoDB" id="7062382at2"/>
<dbReference type="Proteomes" id="UP000180133">
    <property type="component" value="Unassembled WGS sequence"/>
</dbReference>
<evidence type="ECO:0000313" key="3">
    <source>
        <dbReference type="EMBL" id="BBL88207.1"/>
    </source>
</evidence>
<gene>
    <name evidence="5" type="ORF">BI375_14055</name>
    <name evidence="4" type="ORF">F0262_11570</name>
    <name evidence="3" type="ORF">VroAM7_08600</name>
</gene>
<sequence length="94" mass="10812">MLCSIYKSSKKEGAYLYIPKKDDFSQVPDTLMQMFGKPMPVMTIKLEGRSLAQVDVEKVKASLQNEGFFLQLPPPPENLLEKYKEQKAQQKDEQ</sequence>
<name>A0A2K7SYN4_9VIBR</name>
<evidence type="ECO:0000313" key="8">
    <source>
        <dbReference type="Proteomes" id="UP000572072"/>
    </source>
</evidence>
<dbReference type="PANTHER" id="PTHR38109:SF1">
    <property type="entry name" value="PROTEIN YCGL"/>
    <property type="match status" value="1"/>
</dbReference>
<dbReference type="SUPFAM" id="SSF160191">
    <property type="entry name" value="YcgL-like"/>
    <property type="match status" value="1"/>
</dbReference>
<dbReference type="KEGG" id="vro:BSZ04_19025"/>
<dbReference type="InterPro" id="IPR038068">
    <property type="entry name" value="YcgL-like_sf"/>
</dbReference>
<dbReference type="EMBL" id="VTYN01000010">
    <property type="protein sequence ID" value="NOH48691.1"/>
    <property type="molecule type" value="Genomic_DNA"/>
</dbReference>
<evidence type="ECO:0000259" key="2">
    <source>
        <dbReference type="PROSITE" id="PS51648"/>
    </source>
</evidence>
<evidence type="ECO:0000256" key="1">
    <source>
        <dbReference type="HAMAP-Rule" id="MF_01866"/>
    </source>
</evidence>
<evidence type="ECO:0000313" key="5">
    <source>
        <dbReference type="EMBL" id="OHY95373.1"/>
    </source>
</evidence>
<dbReference type="AlphaFoldDB" id="A0A2K7SYN4"/>
<evidence type="ECO:0000313" key="4">
    <source>
        <dbReference type="EMBL" id="NOH48691.1"/>
    </source>
</evidence>
<protein>
    <recommendedName>
        <fullName evidence="1">YcgL domain-containing protein BI375_14055</fullName>
    </recommendedName>
</protein>
<evidence type="ECO:0000313" key="6">
    <source>
        <dbReference type="Proteomes" id="UP000180133"/>
    </source>
</evidence>
<accession>A0A2K7SYN4</accession>
<reference evidence="7" key="2">
    <citation type="submission" date="2019-07" db="EMBL/GenBank/DDBJ databases">
        <title>Complete Genome Sequences of Vibrion rotiferianus strain AM7.</title>
        <authorList>
            <person name="Miyazaki K."/>
            <person name="Wiseschart A."/>
            <person name="Pootanakit K."/>
            <person name="Ishimori K."/>
            <person name="Kitahara K."/>
        </authorList>
    </citation>
    <scope>NUCLEOTIDE SEQUENCE [LARGE SCALE GENOMIC DNA]</scope>
    <source>
        <strain evidence="7">AM7</strain>
    </source>
</reference>
<reference evidence="5 6" key="1">
    <citation type="submission" date="2016-09" db="EMBL/GenBank/DDBJ databases">
        <title>Isolation, identification and antibiotic sensitivity analysis of bacterial pathogen from juvenile Hippocampus erectus with tail-rotted disease.</title>
        <authorList>
            <person name="Yang Q."/>
        </authorList>
    </citation>
    <scope>NUCLEOTIDE SEQUENCE [LARGE SCALE GENOMIC DNA]</scope>
    <source>
        <strain evidence="5 6">HM-10</strain>
    </source>
</reference>
<dbReference type="GeneID" id="47657381"/>
<dbReference type="Gene3D" id="3.10.510.20">
    <property type="entry name" value="YcgL domain"/>
    <property type="match status" value="1"/>
</dbReference>
<reference evidence="3" key="4">
    <citation type="journal article" date="2020" name="Microbiol. Resour. Announc.">
        <title>Complete Genome Sequence of Vibrio rotiferianus Strain AM7.</title>
        <authorList>
            <person name="Miyazaki K."/>
            <person name="Wiseschart A."/>
            <person name="Pootanakit K."/>
            <person name="Kitahara K."/>
        </authorList>
    </citation>
    <scope>NUCLEOTIDE SEQUENCE</scope>
    <source>
        <strain evidence="3">AM7</strain>
    </source>
</reference>
<feature type="domain" description="YcgL" evidence="2">
    <location>
        <begin position="1"/>
        <end position="84"/>
    </location>
</feature>
<evidence type="ECO:0000313" key="7">
    <source>
        <dbReference type="Proteomes" id="UP000315115"/>
    </source>
</evidence>
<dbReference type="Pfam" id="PF05166">
    <property type="entry name" value="YcgL"/>
    <property type="match status" value="1"/>
</dbReference>
<dbReference type="HAMAP" id="MF_01866">
    <property type="entry name" value="UPF0745"/>
    <property type="match status" value="1"/>
</dbReference>
<dbReference type="PROSITE" id="PS51648">
    <property type="entry name" value="YCGL"/>
    <property type="match status" value="1"/>
</dbReference>
<dbReference type="InterPro" id="IPR027354">
    <property type="entry name" value="YcgL_dom"/>
</dbReference>
<dbReference type="PANTHER" id="PTHR38109">
    <property type="entry name" value="PROTEIN YCGL"/>
    <property type="match status" value="1"/>
</dbReference>
<proteinExistence type="inferred from homology"/>
<reference evidence="4 8" key="3">
    <citation type="submission" date="2019-08" db="EMBL/GenBank/DDBJ databases">
        <title>Draft genome sequencing and comparative genomics of hatchery-associated Vibrios.</title>
        <authorList>
            <person name="Kehlet-Delgado H."/>
            <person name="Mueller R.S."/>
        </authorList>
    </citation>
    <scope>NUCLEOTIDE SEQUENCE [LARGE SCALE GENOMIC DNA]</scope>
    <source>
        <strain evidence="4 8">00-78-3</strain>
    </source>
</reference>
<dbReference type="EMBL" id="AP019798">
    <property type="protein sequence ID" value="BBL88207.1"/>
    <property type="molecule type" value="Genomic_DNA"/>
</dbReference>
<dbReference type="Proteomes" id="UP000572072">
    <property type="component" value="Unassembled WGS sequence"/>
</dbReference>
<dbReference type="EMBL" id="MKFT01000003">
    <property type="protein sequence ID" value="OHY95373.1"/>
    <property type="molecule type" value="Genomic_DNA"/>
</dbReference>
<organism evidence="4 8">
    <name type="scientific">Vibrio rotiferianus</name>
    <dbReference type="NCBI Taxonomy" id="190895"/>
    <lineage>
        <taxon>Bacteria</taxon>
        <taxon>Pseudomonadati</taxon>
        <taxon>Pseudomonadota</taxon>
        <taxon>Gammaproteobacteria</taxon>
        <taxon>Vibrionales</taxon>
        <taxon>Vibrionaceae</taxon>
        <taxon>Vibrio</taxon>
    </lineage>
</organism>
<keyword evidence="6" id="KW-1185">Reference proteome</keyword>
<dbReference type="RefSeq" id="WP_010446889.1">
    <property type="nucleotide sequence ID" value="NZ_AP019798.1"/>
</dbReference>
<dbReference type="Proteomes" id="UP000315115">
    <property type="component" value="Chromosome 1"/>
</dbReference>